<dbReference type="NCBIfam" id="TIGR03341">
    <property type="entry name" value="YhgI_GntY"/>
    <property type="match status" value="1"/>
</dbReference>
<dbReference type="InterPro" id="IPR000361">
    <property type="entry name" value="ATAP_core_dom"/>
</dbReference>
<dbReference type="Proteomes" id="UP000434580">
    <property type="component" value="Unassembled WGS sequence"/>
</dbReference>
<dbReference type="Gene3D" id="3.30.300.130">
    <property type="entry name" value="Fe-S cluster assembly (FSCA)"/>
    <property type="match status" value="1"/>
</dbReference>
<dbReference type="InterPro" id="IPR001075">
    <property type="entry name" value="NIF_FeS_clus_asmbl_NifU_C"/>
</dbReference>
<keyword evidence="1 5" id="KW-0004">4Fe-4S</keyword>
<keyword evidence="2 5" id="KW-0479">Metal-binding</keyword>
<dbReference type="Pfam" id="PF01106">
    <property type="entry name" value="NifU"/>
    <property type="match status" value="1"/>
</dbReference>
<evidence type="ECO:0000313" key="10">
    <source>
        <dbReference type="EMBL" id="CAA0122447.1"/>
    </source>
</evidence>
<protein>
    <recommendedName>
        <fullName evidence="5">Fe/S biogenesis protein NfuA</fullName>
    </recommendedName>
</protein>
<dbReference type="InterPro" id="IPR035903">
    <property type="entry name" value="HesB-like_dom_sf"/>
</dbReference>
<proteinExistence type="inferred from homology"/>
<evidence type="ECO:0000256" key="3">
    <source>
        <dbReference type="ARBA" id="ARBA00023004"/>
    </source>
</evidence>
<comment type="cofactor">
    <cofactor evidence="5">
        <name>[4Fe-4S] cluster</name>
        <dbReference type="ChEBI" id="CHEBI:49883"/>
    </cofactor>
    <text evidence="5">Binds 1 [4Fe-4S] cluster per subunit. The cluster is presumably bound at the interface of two monomers.</text>
</comment>
<dbReference type="EMBL" id="CACSIO010000004">
    <property type="protein sequence ID" value="CAA0096923.1"/>
    <property type="molecule type" value="Genomic_DNA"/>
</dbReference>
<evidence type="ECO:0000313" key="12">
    <source>
        <dbReference type="Proteomes" id="UP000441399"/>
    </source>
</evidence>
<feature type="binding site" evidence="5">
    <location>
        <position position="150"/>
    </location>
    <ligand>
        <name>[4Fe-4S] cluster</name>
        <dbReference type="ChEBI" id="CHEBI:49883"/>
    </ligand>
</feature>
<dbReference type="EMBL" id="CACSII010000002">
    <property type="protein sequence ID" value="CAA0091308.1"/>
    <property type="molecule type" value="Genomic_DNA"/>
</dbReference>
<reference evidence="11 12" key="1">
    <citation type="submission" date="2019-11" db="EMBL/GenBank/DDBJ databases">
        <authorList>
            <person name="Holert J."/>
        </authorList>
    </citation>
    <scope>NUCLEOTIDE SEQUENCE [LARGE SCALE GENOMIC DNA]</scope>
    <source>
        <strain evidence="8">BC5_2</strain>
        <strain evidence="10">SB11_3</strain>
    </source>
</reference>
<dbReference type="GO" id="GO:0051539">
    <property type="term" value="F:4 iron, 4 sulfur cluster binding"/>
    <property type="evidence" value="ECO:0007669"/>
    <property type="project" value="UniProtKB-UniRule"/>
</dbReference>
<evidence type="ECO:0000256" key="1">
    <source>
        <dbReference type="ARBA" id="ARBA00022485"/>
    </source>
</evidence>
<dbReference type="SUPFAM" id="SSF117916">
    <property type="entry name" value="Fe-S cluster assembly (FSCA) domain-like"/>
    <property type="match status" value="1"/>
</dbReference>
<evidence type="ECO:0000259" key="7">
    <source>
        <dbReference type="Pfam" id="PF01521"/>
    </source>
</evidence>
<keyword evidence="12" id="KW-1185">Reference proteome</keyword>
<keyword evidence="4 5" id="KW-0411">Iron-sulfur</keyword>
<comment type="subunit">
    <text evidence="5">Homodimer.</text>
</comment>
<dbReference type="InterPro" id="IPR017726">
    <property type="entry name" value="Fe/S_biogenesis_protein_NfuA"/>
</dbReference>
<dbReference type="GO" id="GO:0051604">
    <property type="term" value="P:protein maturation"/>
    <property type="evidence" value="ECO:0007669"/>
    <property type="project" value="UniProtKB-UniRule"/>
</dbReference>
<dbReference type="HAMAP" id="MF_01637">
    <property type="entry name" value="Fe_S_biogen_NfuA"/>
    <property type="match status" value="1"/>
</dbReference>
<evidence type="ECO:0000313" key="8">
    <source>
        <dbReference type="EMBL" id="CAA0091308.1"/>
    </source>
</evidence>
<dbReference type="AlphaFoldDB" id="A0A5S9QVE2"/>
<dbReference type="PANTHER" id="PTHR11178">
    <property type="entry name" value="IRON-SULFUR CLUSTER SCAFFOLD PROTEIN NFU-RELATED"/>
    <property type="match status" value="1"/>
</dbReference>
<dbReference type="PANTHER" id="PTHR11178:SF51">
    <property type="entry name" value="FE_S BIOGENESIS PROTEIN NFUA"/>
    <property type="match status" value="1"/>
</dbReference>
<evidence type="ECO:0000256" key="4">
    <source>
        <dbReference type="ARBA" id="ARBA00023014"/>
    </source>
</evidence>
<evidence type="ECO:0000313" key="9">
    <source>
        <dbReference type="EMBL" id="CAA0096923.1"/>
    </source>
</evidence>
<dbReference type="OrthoDB" id="9785450at2"/>
<feature type="domain" description="Core" evidence="7">
    <location>
        <begin position="2"/>
        <end position="98"/>
    </location>
</feature>
<dbReference type="InterPro" id="IPR034904">
    <property type="entry name" value="FSCA_dom_sf"/>
</dbReference>
<keyword evidence="3 5" id="KW-0408">Iron</keyword>
<organism evidence="10 12">
    <name type="scientific">BD1-7 clade bacterium</name>
    <dbReference type="NCBI Taxonomy" id="2029982"/>
    <lineage>
        <taxon>Bacteria</taxon>
        <taxon>Pseudomonadati</taxon>
        <taxon>Pseudomonadota</taxon>
        <taxon>Gammaproteobacteria</taxon>
        <taxon>Cellvibrionales</taxon>
        <taxon>Spongiibacteraceae</taxon>
        <taxon>BD1-7 clade</taxon>
    </lineage>
</organism>
<dbReference type="SUPFAM" id="SSF89360">
    <property type="entry name" value="HesB-like domain"/>
    <property type="match status" value="1"/>
</dbReference>
<feature type="domain" description="NIF system FeS cluster assembly NifU C-terminal" evidence="6">
    <location>
        <begin position="112"/>
        <end position="178"/>
    </location>
</feature>
<evidence type="ECO:0000259" key="6">
    <source>
        <dbReference type="Pfam" id="PF01106"/>
    </source>
</evidence>
<comment type="similarity">
    <text evidence="5">Belongs to the NfuA family.</text>
</comment>
<dbReference type="Proteomes" id="UP000441399">
    <property type="component" value="Unassembled WGS sequence"/>
</dbReference>
<dbReference type="Pfam" id="PF01521">
    <property type="entry name" value="Fe-S_biosyn"/>
    <property type="match status" value="1"/>
</dbReference>
<evidence type="ECO:0000313" key="11">
    <source>
        <dbReference type="Proteomes" id="UP000434580"/>
    </source>
</evidence>
<dbReference type="EMBL" id="CACSIO010000045">
    <property type="protein sequence ID" value="CAA0122447.1"/>
    <property type="molecule type" value="Genomic_DNA"/>
</dbReference>
<feature type="binding site" evidence="5">
    <location>
        <position position="153"/>
    </location>
    <ligand>
        <name>[4Fe-4S] cluster</name>
        <dbReference type="ChEBI" id="CHEBI:49883"/>
    </ligand>
</feature>
<accession>A0A5S9QVE2</accession>
<gene>
    <name evidence="10" type="primary">nfuA_1</name>
    <name evidence="5 8" type="synonym">nfuA</name>
    <name evidence="9" type="synonym">nfuA_2</name>
    <name evidence="8" type="ORF">DPBNPPHM_03001</name>
    <name evidence="10" type="ORF">OPDIPICF_02604</name>
    <name evidence="9" type="ORF">OPDIPICF_04024</name>
</gene>
<name>A0A5S9QVE2_9GAMM</name>
<dbReference type="Gene3D" id="2.60.300.12">
    <property type="entry name" value="HesB-like domain"/>
    <property type="match status" value="1"/>
</dbReference>
<dbReference type="GO" id="GO:0005506">
    <property type="term" value="F:iron ion binding"/>
    <property type="evidence" value="ECO:0007669"/>
    <property type="project" value="InterPro"/>
</dbReference>
<comment type="function">
    <text evidence="5">Involved in iron-sulfur cluster biogenesis. Binds a 4Fe-4S cluster, can transfer this cluster to apoproteins, and thereby intervenes in the maturation of Fe/S proteins. Could also act as a scaffold/chaperone for damaged Fe/S proteins.</text>
</comment>
<sequence>MITISDSAIDYLFELLDKQDDDVLGIRIFINQPGTPKAETCIAYCRKDDVKEEDDTLHNDKFEVYLDGRSLPFLEDAKIDYSKDRMGGQLTIKAPNSKMPRVGDDSPLEDRINYVLYNEVNPSLASHGGEVSLIEVTAEKVAILQFGGGCQGCAAVDMTLKHGVEKTLMDQIPELTAVRDSTDHTDTSNAYM</sequence>
<dbReference type="GO" id="GO:0016226">
    <property type="term" value="P:iron-sulfur cluster assembly"/>
    <property type="evidence" value="ECO:0007669"/>
    <property type="project" value="UniProtKB-UniRule"/>
</dbReference>
<evidence type="ECO:0000256" key="5">
    <source>
        <dbReference type="HAMAP-Rule" id="MF_01637"/>
    </source>
</evidence>
<evidence type="ECO:0000256" key="2">
    <source>
        <dbReference type="ARBA" id="ARBA00022723"/>
    </source>
</evidence>